<dbReference type="InterPro" id="IPR004839">
    <property type="entry name" value="Aminotransferase_I/II_large"/>
</dbReference>
<protein>
    <submittedName>
        <fullName evidence="6">Aminotransferase class I/II-fold pyridoxal phosphate-dependent enzyme</fullName>
    </submittedName>
</protein>
<proteinExistence type="predicted"/>
<organism evidence="6 7">
    <name type="scientific">Candidatus Iainarchaeum sp</name>
    <dbReference type="NCBI Taxonomy" id="3101447"/>
    <lineage>
        <taxon>Archaea</taxon>
        <taxon>Candidatus Iainarchaeota</taxon>
        <taxon>Candidatus Iainarchaeia</taxon>
        <taxon>Candidatus Iainarchaeales</taxon>
        <taxon>Candidatus Iainarchaeaceae</taxon>
        <taxon>Candidatus Iainarchaeum</taxon>
    </lineage>
</organism>
<evidence type="ECO:0000256" key="3">
    <source>
        <dbReference type="ARBA" id="ARBA00022679"/>
    </source>
</evidence>
<dbReference type="InterPro" id="IPR015424">
    <property type="entry name" value="PyrdxlP-dep_Trfase"/>
</dbReference>
<dbReference type="InterPro" id="IPR015422">
    <property type="entry name" value="PyrdxlP-dep_Trfase_small"/>
</dbReference>
<dbReference type="CDD" id="cd00609">
    <property type="entry name" value="AAT_like"/>
    <property type="match status" value="1"/>
</dbReference>
<dbReference type="EMBL" id="DUGC01000033">
    <property type="protein sequence ID" value="HIH09387.1"/>
    <property type="molecule type" value="Genomic_DNA"/>
</dbReference>
<comment type="caution">
    <text evidence="6">The sequence shown here is derived from an EMBL/GenBank/DDBJ whole genome shotgun (WGS) entry which is preliminary data.</text>
</comment>
<dbReference type="AlphaFoldDB" id="A0A7J4IZZ3"/>
<dbReference type="InterPro" id="IPR015421">
    <property type="entry name" value="PyrdxlP-dep_Trfase_major"/>
</dbReference>
<dbReference type="PIRSF" id="PIRSF000517">
    <property type="entry name" value="Tyr_transaminase"/>
    <property type="match status" value="1"/>
</dbReference>
<dbReference type="Pfam" id="PF00155">
    <property type="entry name" value="Aminotran_1_2"/>
    <property type="match status" value="1"/>
</dbReference>
<name>A0A7J4IZZ3_9ARCH</name>
<gene>
    <name evidence="6" type="ORF">HA254_01830</name>
</gene>
<evidence type="ECO:0000259" key="5">
    <source>
        <dbReference type="Pfam" id="PF00155"/>
    </source>
</evidence>
<dbReference type="InterPro" id="IPR005958">
    <property type="entry name" value="TyrNic_aminoTrfase"/>
</dbReference>
<keyword evidence="3 6" id="KW-0808">Transferase</keyword>
<dbReference type="GO" id="GO:0006520">
    <property type="term" value="P:amino acid metabolic process"/>
    <property type="evidence" value="ECO:0007669"/>
    <property type="project" value="InterPro"/>
</dbReference>
<dbReference type="PRINTS" id="PR00753">
    <property type="entry name" value="ACCSYNTHASE"/>
</dbReference>
<dbReference type="InterPro" id="IPR051926">
    <property type="entry name" value="Ala_Aminotransferase"/>
</dbReference>
<feature type="domain" description="Aminotransferase class I/classII large" evidence="5">
    <location>
        <begin position="33"/>
        <end position="382"/>
    </location>
</feature>
<dbReference type="PANTHER" id="PTHR43488:SF2">
    <property type="entry name" value="GLUTAMATE-PYRUVATE AMINOTRANSFERASE ALAA"/>
    <property type="match status" value="1"/>
</dbReference>
<comment type="cofactor">
    <cofactor evidence="1">
        <name>pyridoxal 5'-phosphate</name>
        <dbReference type="ChEBI" id="CHEBI:597326"/>
    </cofactor>
</comment>
<dbReference type="SUPFAM" id="SSF53383">
    <property type="entry name" value="PLP-dependent transferases"/>
    <property type="match status" value="1"/>
</dbReference>
<evidence type="ECO:0000256" key="4">
    <source>
        <dbReference type="ARBA" id="ARBA00022898"/>
    </source>
</evidence>
<dbReference type="Gene3D" id="3.40.640.10">
    <property type="entry name" value="Type I PLP-dependent aspartate aminotransferase-like (Major domain)"/>
    <property type="match status" value="1"/>
</dbReference>
<evidence type="ECO:0000256" key="1">
    <source>
        <dbReference type="ARBA" id="ARBA00001933"/>
    </source>
</evidence>
<dbReference type="GO" id="GO:0008483">
    <property type="term" value="F:transaminase activity"/>
    <property type="evidence" value="ECO:0007669"/>
    <property type="project" value="UniProtKB-KW"/>
</dbReference>
<evidence type="ECO:0000313" key="7">
    <source>
        <dbReference type="Proteomes" id="UP000565078"/>
    </source>
</evidence>
<evidence type="ECO:0000256" key="2">
    <source>
        <dbReference type="ARBA" id="ARBA00022576"/>
    </source>
</evidence>
<evidence type="ECO:0000313" key="6">
    <source>
        <dbReference type="EMBL" id="HIH09387.1"/>
    </source>
</evidence>
<dbReference type="GO" id="GO:0030170">
    <property type="term" value="F:pyridoxal phosphate binding"/>
    <property type="evidence" value="ECO:0007669"/>
    <property type="project" value="InterPro"/>
</dbReference>
<dbReference type="Proteomes" id="UP000565078">
    <property type="component" value="Unassembled WGS sequence"/>
</dbReference>
<accession>A0A7J4IZZ3</accession>
<keyword evidence="4" id="KW-0663">Pyridoxal phosphate</keyword>
<reference evidence="7" key="1">
    <citation type="journal article" date="2020" name="bioRxiv">
        <title>A rank-normalized archaeal taxonomy based on genome phylogeny resolves widespread incomplete and uneven classifications.</title>
        <authorList>
            <person name="Rinke C."/>
            <person name="Chuvochina M."/>
            <person name="Mussig A.J."/>
            <person name="Chaumeil P.-A."/>
            <person name="Waite D.W."/>
            <person name="Whitman W.B."/>
            <person name="Parks D.H."/>
            <person name="Hugenholtz P."/>
        </authorList>
    </citation>
    <scope>NUCLEOTIDE SEQUENCE [LARGE SCALE GENOMIC DNA]</scope>
</reference>
<dbReference type="Gene3D" id="3.90.1150.10">
    <property type="entry name" value="Aspartate Aminotransferase, domain 1"/>
    <property type="match status" value="1"/>
</dbReference>
<dbReference type="PANTHER" id="PTHR43488">
    <property type="entry name" value="GLUTAMATE-PYRUVATE AMINOTRANSFERASE ALAA"/>
    <property type="match status" value="1"/>
</dbReference>
<keyword evidence="2 6" id="KW-0032">Aminotransferase</keyword>
<sequence>MHMIRPAGRAMEIKHATRDVVPIAKEVEKSGKKVLYLNIGDPMVYDYRTPEHIWKAIEDNKQKSEGYTDALGTIGARSAVADYAKRMGVNGVTSDDVITFVGGSEAIIVSLQALMDRGENCLIPNPGYSIFSGELSFLECPPNEYYLDEENGWQPDASQIEKQINPKTKAIVVINPNNPTGAVFSKTTLKRIIDVAGSHNIVVFADETYDQLLLDDDPFTPMASIANDVPVVSTGSISKNYLAPGFRGGWIYRHDPQGILGEYFEAIKKICRLRLSTVAPVQFAMEAALNGPQGHLAPLREKLRRRRDLTFRRLNEIEGLSCVKPKGAFYAYPQINFPLQSDREFVISLVRKKGVLCVYGEGFGQKPGTHHFRIVFLPPEQILGEAFDKIEEFIKENYLAKK</sequence>